<name>A4U2U1_9PROT</name>
<dbReference type="GO" id="GO:0016874">
    <property type="term" value="F:ligase activity"/>
    <property type="evidence" value="ECO:0007669"/>
    <property type="project" value="UniProtKB-KW"/>
</dbReference>
<reference evidence="7" key="1">
    <citation type="journal article" date="2007" name="J. Bacteriol.">
        <title>Comparative genome analysis of four magnetotactic bacteria reveals a complex set of group-specific genes implicated in magnetosome biomineralization and function.</title>
        <authorList>
            <person name="Richter M."/>
            <person name="Kube M."/>
            <person name="Bazylinski D.A."/>
            <person name="Lombardot T."/>
            <person name="Gloeckner F.O."/>
            <person name="Reinhardt R."/>
            <person name="Schueler D."/>
        </authorList>
    </citation>
    <scope>NUCLEOTIDE SEQUENCE</scope>
    <source>
        <strain evidence="7">MSR-1</strain>
    </source>
</reference>
<dbReference type="InterPro" id="IPR007016">
    <property type="entry name" value="O-antigen_ligase-rel_domated"/>
</dbReference>
<feature type="transmembrane region" description="Helical" evidence="5">
    <location>
        <begin position="188"/>
        <end position="204"/>
    </location>
</feature>
<dbReference type="PANTHER" id="PTHR37422">
    <property type="entry name" value="TEICHURONIC ACID BIOSYNTHESIS PROTEIN TUAE"/>
    <property type="match status" value="1"/>
</dbReference>
<dbReference type="EMBL" id="CU459003">
    <property type="protein sequence ID" value="CAM77198.1"/>
    <property type="molecule type" value="Genomic_DNA"/>
</dbReference>
<feature type="transmembrane region" description="Helical" evidence="5">
    <location>
        <begin position="118"/>
        <end position="138"/>
    </location>
</feature>
<keyword evidence="3 5" id="KW-1133">Transmembrane helix</keyword>
<proteinExistence type="predicted"/>
<evidence type="ECO:0000259" key="6">
    <source>
        <dbReference type="Pfam" id="PF04932"/>
    </source>
</evidence>
<accession>A4U2U1</accession>
<feature type="transmembrane region" description="Helical" evidence="5">
    <location>
        <begin position="62"/>
        <end position="80"/>
    </location>
</feature>
<organism evidence="7">
    <name type="scientific">Magnetospirillum gryphiswaldense</name>
    <dbReference type="NCBI Taxonomy" id="55518"/>
    <lineage>
        <taxon>Bacteria</taxon>
        <taxon>Pseudomonadati</taxon>
        <taxon>Pseudomonadota</taxon>
        <taxon>Alphaproteobacteria</taxon>
        <taxon>Rhodospirillales</taxon>
        <taxon>Rhodospirillaceae</taxon>
        <taxon>Magnetospirillum</taxon>
    </lineage>
</organism>
<protein>
    <submittedName>
        <fullName evidence="7">Lipid A core-O-antigen ligase and related enzymes</fullName>
    </submittedName>
</protein>
<keyword evidence="4 5" id="KW-0472">Membrane</keyword>
<feature type="transmembrane region" description="Helical" evidence="5">
    <location>
        <begin position="92"/>
        <end position="111"/>
    </location>
</feature>
<evidence type="ECO:0000256" key="3">
    <source>
        <dbReference type="ARBA" id="ARBA00022989"/>
    </source>
</evidence>
<feature type="transmembrane region" description="Helical" evidence="5">
    <location>
        <begin position="373"/>
        <end position="390"/>
    </location>
</feature>
<gene>
    <name evidence="7" type="ORF">MGR_3605</name>
</gene>
<sequence>MTPILSAVTAHRLFFGLFVLCAALTPVLAIVAPLGLAPLAALIMLAALWVYFIDGKPMHFGAIGWALTGLGLWAAISAAWSPDLGQGLKSAGRVFIFSLGGLALYTVAARSSPLAGKVATVLVVAFVLALAAMAFEYISGNKLALTLAHLKGEDGLVGLKSPLNRGVTVLMLLQWPVFLVVSRRFGRWVGLACLALTLSIVFLGDSMSAKVSALVGMAMFVLVLLLPRLGLRVLMVGVVALFVTFPIAAYRLPPPEVSFREWLWLPLSSHHRLTIWGFVGERIAEKPLLGWGMDASRAIPGGETEIKVQRPNYTNRGQPMFEMSEQLLPLHPHNSVLQIWLELGVLGAVAVCGAIVLMLRAVAASPWAASEKAAAAALFGVGLTISSISYGFWQSWWQAALWLSVALFAAALARSRL</sequence>
<evidence type="ECO:0000313" key="7">
    <source>
        <dbReference type="EMBL" id="CAM77198.1"/>
    </source>
</evidence>
<feature type="transmembrane region" description="Helical" evidence="5">
    <location>
        <begin position="163"/>
        <end position="181"/>
    </location>
</feature>
<dbReference type="GO" id="GO:0016020">
    <property type="term" value="C:membrane"/>
    <property type="evidence" value="ECO:0007669"/>
    <property type="project" value="UniProtKB-SubCell"/>
</dbReference>
<keyword evidence="7" id="KW-0436">Ligase</keyword>
<feature type="transmembrane region" description="Helical" evidence="5">
    <location>
        <begin position="396"/>
        <end position="413"/>
    </location>
</feature>
<evidence type="ECO:0000256" key="2">
    <source>
        <dbReference type="ARBA" id="ARBA00022692"/>
    </source>
</evidence>
<dbReference type="Pfam" id="PF04932">
    <property type="entry name" value="Wzy_C"/>
    <property type="match status" value="1"/>
</dbReference>
<evidence type="ECO:0000256" key="1">
    <source>
        <dbReference type="ARBA" id="ARBA00004141"/>
    </source>
</evidence>
<feature type="domain" description="O-antigen ligase-related" evidence="6">
    <location>
        <begin position="193"/>
        <end position="351"/>
    </location>
</feature>
<dbReference type="RefSeq" id="WP_158699531.1">
    <property type="nucleotide sequence ID" value="NZ_CP027527.1"/>
</dbReference>
<feature type="transmembrane region" description="Helical" evidence="5">
    <location>
        <begin position="233"/>
        <end position="252"/>
    </location>
</feature>
<keyword evidence="2 5" id="KW-0812">Transmembrane</keyword>
<feature type="transmembrane region" description="Helical" evidence="5">
    <location>
        <begin position="39"/>
        <end position="55"/>
    </location>
</feature>
<feature type="transmembrane region" description="Helical" evidence="5">
    <location>
        <begin position="339"/>
        <end position="361"/>
    </location>
</feature>
<dbReference type="AlphaFoldDB" id="A4U2U1"/>
<dbReference type="PANTHER" id="PTHR37422:SF13">
    <property type="entry name" value="LIPOPOLYSACCHARIDE BIOSYNTHESIS PROTEIN PA4999-RELATED"/>
    <property type="match status" value="1"/>
</dbReference>
<comment type="subcellular location">
    <subcellularLocation>
        <location evidence="1">Membrane</location>
        <topology evidence="1">Multi-pass membrane protein</topology>
    </subcellularLocation>
</comment>
<evidence type="ECO:0000256" key="5">
    <source>
        <dbReference type="SAM" id="Phobius"/>
    </source>
</evidence>
<dbReference type="InterPro" id="IPR051533">
    <property type="entry name" value="WaaL-like"/>
</dbReference>
<feature type="transmembrane region" description="Helical" evidence="5">
    <location>
        <begin position="210"/>
        <end position="226"/>
    </location>
</feature>
<evidence type="ECO:0000256" key="4">
    <source>
        <dbReference type="ARBA" id="ARBA00023136"/>
    </source>
</evidence>